<dbReference type="GO" id="GO:0032259">
    <property type="term" value="P:methylation"/>
    <property type="evidence" value="ECO:0007669"/>
    <property type="project" value="UniProtKB-KW"/>
</dbReference>
<dbReference type="EMBL" id="GITU01005007">
    <property type="protein sequence ID" value="MBC1173710.1"/>
    <property type="molecule type" value="Transcribed_RNA"/>
</dbReference>
<reference evidence="4" key="2">
    <citation type="journal article" date="2020" name="BMC">
        <title>Leishmania infection induces a limited differential gene expression in the sand fly midgut.</title>
        <authorList>
            <person name="Coutinho-Abreu I.V."/>
            <person name="Serafim T.D."/>
            <person name="Meneses C."/>
            <person name="Kamhawi S."/>
            <person name="Oliveira F."/>
            <person name="Valenzuela J.G."/>
        </authorList>
    </citation>
    <scope>NUCLEOTIDE SEQUENCE</scope>
    <source>
        <strain evidence="4">Jacobina</strain>
        <tissue evidence="4">Midgut</tissue>
    </source>
</reference>
<protein>
    <submittedName>
        <fullName evidence="4">Putative juvenile hormone acid o-methyltransferase-like protein</fullName>
    </submittedName>
</protein>
<dbReference type="Gene3D" id="3.40.50.150">
    <property type="entry name" value="Vaccinia Virus protein VP39"/>
    <property type="match status" value="1"/>
</dbReference>
<evidence type="ECO:0000259" key="3">
    <source>
        <dbReference type="Pfam" id="PF13649"/>
    </source>
</evidence>
<dbReference type="Pfam" id="PF13649">
    <property type="entry name" value="Methyltransf_25"/>
    <property type="match status" value="1"/>
</dbReference>
<feature type="domain" description="Methyltransferase" evidence="3">
    <location>
        <begin position="40"/>
        <end position="136"/>
    </location>
</feature>
<organism evidence="5 6">
    <name type="scientific">Lutzomyia longipalpis</name>
    <name type="common">Sand fly</name>
    <dbReference type="NCBI Taxonomy" id="7200"/>
    <lineage>
        <taxon>Eukaryota</taxon>
        <taxon>Metazoa</taxon>
        <taxon>Ecdysozoa</taxon>
        <taxon>Arthropoda</taxon>
        <taxon>Hexapoda</taxon>
        <taxon>Insecta</taxon>
        <taxon>Pterygota</taxon>
        <taxon>Neoptera</taxon>
        <taxon>Endopterygota</taxon>
        <taxon>Diptera</taxon>
        <taxon>Nematocera</taxon>
        <taxon>Psychodoidea</taxon>
        <taxon>Psychodidae</taxon>
        <taxon>Lutzomyia</taxon>
        <taxon>Lutzomyia</taxon>
    </lineage>
</organism>
<dbReference type="EMBL" id="AJWK01024971">
    <property type="status" value="NOT_ANNOTATED_CDS"/>
    <property type="molecule type" value="Genomic_DNA"/>
</dbReference>
<reference evidence="6" key="1">
    <citation type="submission" date="2012-05" db="EMBL/GenBank/DDBJ databases">
        <title>Whole Genome Assembly of Lutzomyia longipalpis.</title>
        <authorList>
            <person name="Richards S."/>
            <person name="Qu C."/>
            <person name="Dillon R."/>
            <person name="Worley K."/>
            <person name="Scherer S."/>
            <person name="Batterton M."/>
            <person name="Taylor A."/>
            <person name="Hawes A."/>
            <person name="Hernandez B."/>
            <person name="Kovar C."/>
            <person name="Mandapat C."/>
            <person name="Pham C."/>
            <person name="Qu C."/>
            <person name="Jing C."/>
            <person name="Bess C."/>
            <person name="Bandaranaike D."/>
            <person name="Ngo D."/>
            <person name="Ongeri F."/>
            <person name="Arias F."/>
            <person name="Lara F."/>
            <person name="Weissenberger G."/>
            <person name="Kamau G."/>
            <person name="Han H."/>
            <person name="Shen H."/>
            <person name="Dinh H."/>
            <person name="Khalil I."/>
            <person name="Jones J."/>
            <person name="Shafer J."/>
            <person name="Jayaseelan J."/>
            <person name="Quiroz J."/>
            <person name="Blankenburg K."/>
            <person name="Nguyen L."/>
            <person name="Jackson L."/>
            <person name="Francisco L."/>
            <person name="Tang L.-Y."/>
            <person name="Pu L.-L."/>
            <person name="Perales L."/>
            <person name="Lorensuhewa L."/>
            <person name="Munidasa M."/>
            <person name="Coyle M."/>
            <person name="Taylor M."/>
            <person name="Puazo M."/>
            <person name="Firestine M."/>
            <person name="Scheel M."/>
            <person name="Javaid M."/>
            <person name="Wang M."/>
            <person name="Li M."/>
            <person name="Tabassum N."/>
            <person name="Saada N."/>
            <person name="Osuji N."/>
            <person name="Aqrawi P."/>
            <person name="Fu Q."/>
            <person name="Thornton R."/>
            <person name="Raj R."/>
            <person name="Goodspeed R."/>
            <person name="Mata R."/>
            <person name="Najjar R."/>
            <person name="Gubbala S."/>
            <person name="Lee S."/>
            <person name="Denson S."/>
            <person name="Patil S."/>
            <person name="Macmil S."/>
            <person name="Qi S."/>
            <person name="Matskevitch T."/>
            <person name="Palculict T."/>
            <person name="Mathew T."/>
            <person name="Vee V."/>
            <person name="Velamala V."/>
            <person name="Korchina V."/>
            <person name="Cai W."/>
            <person name="Liu W."/>
            <person name="Dai W."/>
            <person name="Zou X."/>
            <person name="Zhu Y."/>
            <person name="Zhang Y."/>
            <person name="Wu Y.-Q."/>
            <person name="Xin Y."/>
            <person name="Nazarath L."/>
            <person name="Kovar C."/>
            <person name="Han Y."/>
            <person name="Muzny D."/>
            <person name="Gibbs R."/>
        </authorList>
    </citation>
    <scope>NUCLEOTIDE SEQUENCE [LARGE SCALE GENOMIC DNA]</scope>
    <source>
        <strain evidence="6">Jacobina</strain>
    </source>
</reference>
<evidence type="ECO:0000313" key="6">
    <source>
        <dbReference type="Proteomes" id="UP000092461"/>
    </source>
</evidence>
<dbReference type="PANTHER" id="PTHR43861">
    <property type="entry name" value="TRANS-ACONITATE 2-METHYLTRANSFERASE-RELATED"/>
    <property type="match status" value="1"/>
</dbReference>
<keyword evidence="6" id="KW-1185">Reference proteome</keyword>
<proteinExistence type="predicted"/>
<dbReference type="CDD" id="cd02440">
    <property type="entry name" value="AdoMet_MTases"/>
    <property type="match status" value="1"/>
</dbReference>
<name>A0A1B0CRM3_LUTLO</name>
<reference evidence="5" key="3">
    <citation type="submission" date="2020-05" db="UniProtKB">
        <authorList>
            <consortium name="EnsemblMetazoa"/>
        </authorList>
    </citation>
    <scope>IDENTIFICATION</scope>
    <source>
        <strain evidence="5">Jacobina</strain>
    </source>
</reference>
<accession>A0A1B0CRM3</accession>
<dbReference type="InterPro" id="IPR029063">
    <property type="entry name" value="SAM-dependent_MTases_sf"/>
</dbReference>
<dbReference type="VEuPathDB" id="VectorBase:LLOJ007521"/>
<evidence type="ECO:0000256" key="2">
    <source>
        <dbReference type="ARBA" id="ARBA00022679"/>
    </source>
</evidence>
<sequence>MNAEYNTSLFNKYNRFRESELKTIFSKYNYLLKWTPNAAILDVGCGTGDISLMFIYSIIPKDYKCFVCTDISAKMLQEAEKKFEGKPRVFFKLLDITKDLKETYTYDHIFSMWCLMWVEDQKKAFKNIYDLLAPGGKTFHVLIQKLNVVQLFLQIVTRNKWMKFFPNVDKMYPFPYQNDLDPVKRIRTMMEDIGYVNVEVYLEKNTFAFANEEEFVGFLRALPNPFHVMSAKEQEDILREAIELAFANNVITESESRVESTSKTILPYFIPVRHNVIIISFRDK</sequence>
<dbReference type="Proteomes" id="UP000092461">
    <property type="component" value="Unassembled WGS sequence"/>
</dbReference>
<keyword evidence="1 4" id="KW-0489">Methyltransferase</keyword>
<dbReference type="SUPFAM" id="SSF53335">
    <property type="entry name" value="S-adenosyl-L-methionine-dependent methyltransferases"/>
    <property type="match status" value="1"/>
</dbReference>
<keyword evidence="2 4" id="KW-0808">Transferase</keyword>
<dbReference type="AlphaFoldDB" id="A0A1B0CRM3"/>
<evidence type="ECO:0000313" key="4">
    <source>
        <dbReference type="EMBL" id="MBC1173710.1"/>
    </source>
</evidence>
<dbReference type="EnsemblMetazoa" id="LLOJ007521-RA">
    <property type="protein sequence ID" value="LLOJ007521-PA"/>
    <property type="gene ID" value="LLOJ007521"/>
</dbReference>
<dbReference type="GO" id="GO:0008168">
    <property type="term" value="F:methyltransferase activity"/>
    <property type="evidence" value="ECO:0007669"/>
    <property type="project" value="UniProtKB-KW"/>
</dbReference>
<evidence type="ECO:0000256" key="1">
    <source>
        <dbReference type="ARBA" id="ARBA00022603"/>
    </source>
</evidence>
<evidence type="ECO:0000313" key="5">
    <source>
        <dbReference type="EnsemblMetazoa" id="LLOJ007521-PA"/>
    </source>
</evidence>
<dbReference type="InterPro" id="IPR041698">
    <property type="entry name" value="Methyltransf_25"/>
</dbReference>
<dbReference type="PANTHER" id="PTHR43861:SF1">
    <property type="entry name" value="TRANS-ACONITATE 2-METHYLTRANSFERASE"/>
    <property type="match status" value="1"/>
</dbReference>
<dbReference type="VEuPathDB" id="VectorBase:LLONM1_002689"/>